<evidence type="ECO:0000313" key="2">
    <source>
        <dbReference type="EMBL" id="SVD11560.1"/>
    </source>
</evidence>
<feature type="non-terminal residue" evidence="2">
    <location>
        <position position="62"/>
    </location>
</feature>
<protein>
    <submittedName>
        <fullName evidence="2">Uncharacterized protein</fullName>
    </submittedName>
</protein>
<keyword evidence="1" id="KW-1133">Transmembrane helix</keyword>
<feature type="transmembrane region" description="Helical" evidence="1">
    <location>
        <begin position="21"/>
        <end position="48"/>
    </location>
</feature>
<evidence type="ECO:0000256" key="1">
    <source>
        <dbReference type="SAM" id="Phobius"/>
    </source>
</evidence>
<dbReference type="InterPro" id="IPR025498">
    <property type="entry name" value="DUF4389"/>
</dbReference>
<keyword evidence="1" id="KW-0812">Transmembrane</keyword>
<organism evidence="2">
    <name type="scientific">marine metagenome</name>
    <dbReference type="NCBI Taxonomy" id="408172"/>
    <lineage>
        <taxon>unclassified sequences</taxon>
        <taxon>metagenomes</taxon>
        <taxon>ecological metagenomes</taxon>
    </lineage>
</organism>
<reference evidence="2" key="1">
    <citation type="submission" date="2018-05" db="EMBL/GenBank/DDBJ databases">
        <authorList>
            <person name="Lanie J.A."/>
            <person name="Ng W.-L."/>
            <person name="Kazmierczak K.M."/>
            <person name="Andrzejewski T.M."/>
            <person name="Davidsen T.M."/>
            <person name="Wayne K.J."/>
            <person name="Tettelin H."/>
            <person name="Glass J.I."/>
            <person name="Rusch D."/>
            <person name="Podicherti R."/>
            <person name="Tsui H.-C.T."/>
            <person name="Winkler M.E."/>
        </authorList>
    </citation>
    <scope>NUCLEOTIDE SEQUENCE</scope>
</reference>
<dbReference type="AlphaFoldDB" id="A0A382SNL9"/>
<accession>A0A382SNL9</accession>
<name>A0A382SNL9_9ZZZZ</name>
<proteinExistence type="predicted"/>
<dbReference type="EMBL" id="UINC01130472">
    <property type="protein sequence ID" value="SVD11560.1"/>
    <property type="molecule type" value="Genomic_DNA"/>
</dbReference>
<gene>
    <name evidence="2" type="ORF">METZ01_LOCUS364414</name>
</gene>
<sequence length="62" mass="7489">MNDINKDELLDIKKWQRLFFMVVYAAVGYFVICIVLFLIFLQFIFYLFTSNINDQLKSANNW</sequence>
<keyword evidence="1" id="KW-0472">Membrane</keyword>
<dbReference type="Pfam" id="PF14333">
    <property type="entry name" value="DUF4389"/>
    <property type="match status" value="1"/>
</dbReference>